<name>A0ABS2SRR1_9BACI</name>
<keyword evidence="2" id="KW-1185">Reference proteome</keyword>
<accession>A0ABS2SRR1</accession>
<proteinExistence type="predicted"/>
<dbReference type="Proteomes" id="UP001179280">
    <property type="component" value="Unassembled WGS sequence"/>
</dbReference>
<comment type="caution">
    <text evidence="1">The sequence shown here is derived from an EMBL/GenBank/DDBJ whole genome shotgun (WGS) entry which is preliminary data.</text>
</comment>
<sequence>MSKRKTFVIASLCFLIGAIIGLVLVQTNDDAEEQSSPTEMLESIDFANMKEQFAPSLERASALYDGQEVPTYSSFTSAADLEKWLFRIDAQEQLNGVTSSDAELLEKAEQALMKRDLELYFAEEEYDVDFDSESVSEMIETELEQIRQAGQYETVIGGVLEGLGLTEEELAYEWDYDHFLANYAWREMEPQLADKYADSELPLREEYERELEEFAEARGIES</sequence>
<protein>
    <submittedName>
        <fullName evidence="1">Uncharacterized protein</fullName>
    </submittedName>
</protein>
<evidence type="ECO:0000313" key="1">
    <source>
        <dbReference type="EMBL" id="MBM7837204.1"/>
    </source>
</evidence>
<evidence type="ECO:0000313" key="2">
    <source>
        <dbReference type="Proteomes" id="UP001179280"/>
    </source>
</evidence>
<organism evidence="1 2">
    <name type="scientific">Shouchella xiaoxiensis</name>
    <dbReference type="NCBI Taxonomy" id="766895"/>
    <lineage>
        <taxon>Bacteria</taxon>
        <taxon>Bacillati</taxon>
        <taxon>Bacillota</taxon>
        <taxon>Bacilli</taxon>
        <taxon>Bacillales</taxon>
        <taxon>Bacillaceae</taxon>
        <taxon>Shouchella</taxon>
    </lineage>
</organism>
<dbReference type="EMBL" id="JAFBCV010000001">
    <property type="protein sequence ID" value="MBM7837204.1"/>
    <property type="molecule type" value="Genomic_DNA"/>
</dbReference>
<reference evidence="1" key="1">
    <citation type="submission" date="2021-01" db="EMBL/GenBank/DDBJ databases">
        <title>Genomic Encyclopedia of Type Strains, Phase IV (KMG-IV): sequencing the most valuable type-strain genomes for metagenomic binning, comparative biology and taxonomic classification.</title>
        <authorList>
            <person name="Goeker M."/>
        </authorList>
    </citation>
    <scope>NUCLEOTIDE SEQUENCE</scope>
    <source>
        <strain evidence="1">DSM 21943</strain>
    </source>
</reference>
<dbReference type="RefSeq" id="WP_204464072.1">
    <property type="nucleotide sequence ID" value="NZ_JAFBCV010000001.1"/>
</dbReference>
<gene>
    <name evidence="1" type="ORF">JOC54_000435</name>
</gene>